<organism evidence="1 2">
    <name type="scientific">Chitinophaga rupis</name>
    <dbReference type="NCBI Taxonomy" id="573321"/>
    <lineage>
        <taxon>Bacteria</taxon>
        <taxon>Pseudomonadati</taxon>
        <taxon>Bacteroidota</taxon>
        <taxon>Chitinophagia</taxon>
        <taxon>Chitinophagales</taxon>
        <taxon>Chitinophagaceae</taxon>
        <taxon>Chitinophaga</taxon>
    </lineage>
</organism>
<dbReference type="InterPro" id="IPR036388">
    <property type="entry name" value="WH-like_DNA-bd_sf"/>
</dbReference>
<protein>
    <submittedName>
        <fullName evidence="1">Transcriptional regulator</fullName>
    </submittedName>
</protein>
<keyword evidence="2" id="KW-1185">Reference proteome</keyword>
<evidence type="ECO:0000313" key="1">
    <source>
        <dbReference type="EMBL" id="SEM56448.1"/>
    </source>
</evidence>
<dbReference type="Proteomes" id="UP000198984">
    <property type="component" value="Unassembled WGS sequence"/>
</dbReference>
<dbReference type="STRING" id="573321.SAMN04488505_10552"/>
<evidence type="ECO:0000313" key="2">
    <source>
        <dbReference type="Proteomes" id="UP000198984"/>
    </source>
</evidence>
<gene>
    <name evidence="1" type="ORF">SAMN04488505_10552</name>
</gene>
<sequence>MPKIKAAADRFLVLLKTRGPQTAASLAAELGMTGEGARLQLLKLAEEGLVAATTSAKGVGRPVQVWNLTAQGNAHFPDTHAALTLQLMQTIRHELGQEALDQIISARENQQLEKYRAALDGIADVGDKIARFAALRTAEGFLAEWRKDGNGFTFIENHCPICSAAAQCVNICQSELRTFRTILGDEVKIRRTDHIVSGDHRCVYRIDVMENLALKED</sequence>
<name>A0A1H7ZFY4_9BACT</name>
<dbReference type="InterPro" id="IPR036390">
    <property type="entry name" value="WH_DNA-bd_sf"/>
</dbReference>
<dbReference type="RefSeq" id="WP_238386630.1">
    <property type="nucleotide sequence ID" value="NZ_FOBB01000005.1"/>
</dbReference>
<dbReference type="EMBL" id="FOBB01000005">
    <property type="protein sequence ID" value="SEM56448.1"/>
    <property type="molecule type" value="Genomic_DNA"/>
</dbReference>
<proteinExistence type="predicted"/>
<dbReference type="Gene3D" id="1.10.10.10">
    <property type="entry name" value="Winged helix-like DNA-binding domain superfamily/Winged helix DNA-binding domain"/>
    <property type="match status" value="1"/>
</dbReference>
<reference evidence="1 2" key="1">
    <citation type="submission" date="2016-10" db="EMBL/GenBank/DDBJ databases">
        <authorList>
            <person name="de Groot N.N."/>
        </authorList>
    </citation>
    <scope>NUCLEOTIDE SEQUENCE [LARGE SCALE GENOMIC DNA]</scope>
    <source>
        <strain evidence="1 2">DSM 21039</strain>
    </source>
</reference>
<dbReference type="SUPFAM" id="SSF46785">
    <property type="entry name" value="Winged helix' DNA-binding domain"/>
    <property type="match status" value="1"/>
</dbReference>
<accession>A0A1H7ZFY4</accession>
<dbReference type="AlphaFoldDB" id="A0A1H7ZFY4"/>